<keyword evidence="1" id="KW-0677">Repeat</keyword>
<dbReference type="OMA" id="SINCKSY"/>
<dbReference type="KEGG" id="clec:106668793"/>
<reference evidence="4" key="1">
    <citation type="submission" date="2022-01" db="UniProtKB">
        <authorList>
            <consortium name="EnsemblMetazoa"/>
        </authorList>
    </citation>
    <scope>IDENTIFICATION</scope>
</reference>
<dbReference type="GeneID" id="106668793"/>
<dbReference type="OrthoDB" id="6623358at2759"/>
<dbReference type="PROSITE" id="PS50297">
    <property type="entry name" value="ANK_REP_REGION"/>
    <property type="match status" value="6"/>
</dbReference>
<dbReference type="RefSeq" id="XP_014253375.1">
    <property type="nucleotide sequence ID" value="XM_014397889.2"/>
</dbReference>
<dbReference type="PRINTS" id="PR01415">
    <property type="entry name" value="ANKYRIN"/>
</dbReference>
<feature type="repeat" description="ANK" evidence="3">
    <location>
        <begin position="224"/>
        <end position="256"/>
    </location>
</feature>
<dbReference type="InterPro" id="IPR002110">
    <property type="entry name" value="Ankyrin_rpt"/>
</dbReference>
<feature type="repeat" description="ANK" evidence="3">
    <location>
        <begin position="385"/>
        <end position="417"/>
    </location>
</feature>
<dbReference type="AlphaFoldDB" id="A0A8I6RYU9"/>
<feature type="repeat" description="ANK" evidence="3">
    <location>
        <begin position="257"/>
        <end position="289"/>
    </location>
</feature>
<evidence type="ECO:0000256" key="3">
    <source>
        <dbReference type="PROSITE-ProRule" id="PRU00023"/>
    </source>
</evidence>
<accession>A0A8I6RYU9</accession>
<dbReference type="PANTHER" id="PTHR24173:SF74">
    <property type="entry name" value="ANKYRIN REPEAT DOMAIN-CONTAINING PROTEIN 16"/>
    <property type="match status" value="1"/>
</dbReference>
<evidence type="ECO:0000256" key="1">
    <source>
        <dbReference type="ARBA" id="ARBA00022737"/>
    </source>
</evidence>
<evidence type="ECO:0000313" key="4">
    <source>
        <dbReference type="EnsemblMetazoa" id="XP_014253375.1"/>
    </source>
</evidence>
<name>A0A8I6RYU9_CIMLE</name>
<evidence type="ECO:0000256" key="2">
    <source>
        <dbReference type="ARBA" id="ARBA00023043"/>
    </source>
</evidence>
<dbReference type="PROSITE" id="PS50088">
    <property type="entry name" value="ANK_REPEAT"/>
    <property type="match status" value="6"/>
</dbReference>
<dbReference type="Gene3D" id="1.25.40.20">
    <property type="entry name" value="Ankyrin repeat-containing domain"/>
    <property type="match status" value="3"/>
</dbReference>
<proteinExistence type="predicted"/>
<protein>
    <submittedName>
        <fullName evidence="4">Uncharacterized protein</fullName>
    </submittedName>
</protein>
<dbReference type="PANTHER" id="PTHR24173">
    <property type="entry name" value="ANKYRIN REPEAT CONTAINING"/>
    <property type="match status" value="1"/>
</dbReference>
<keyword evidence="2 3" id="KW-0040">ANK repeat</keyword>
<feature type="repeat" description="ANK" evidence="3">
    <location>
        <begin position="357"/>
        <end position="384"/>
    </location>
</feature>
<feature type="repeat" description="ANK" evidence="3">
    <location>
        <begin position="290"/>
        <end position="322"/>
    </location>
</feature>
<dbReference type="SUPFAM" id="SSF48403">
    <property type="entry name" value="Ankyrin repeat"/>
    <property type="match status" value="1"/>
</dbReference>
<keyword evidence="5" id="KW-1185">Reference proteome</keyword>
<feature type="repeat" description="ANK" evidence="3">
    <location>
        <begin position="191"/>
        <end position="223"/>
    </location>
</feature>
<dbReference type="InterPro" id="IPR036770">
    <property type="entry name" value="Ankyrin_rpt-contain_sf"/>
</dbReference>
<dbReference type="Pfam" id="PF12796">
    <property type="entry name" value="Ank_2"/>
    <property type="match status" value="3"/>
</dbReference>
<sequence>MFDGFQSQPEGDKSIRRVVKLGESIIHSGKSELSTAASNGDIELMKRLLNSAESHEEVPKNNKNKFGSKIKWRKEMSTANHGYFVVVHDSDTSTTSDKSFQDKNQNQELSCLKRHGSEETTTPEGMDKLEWDMELEQSVENPVEQDQDDVWSSQYRWYAKILARITQNVEYTPSNSTKCSNVNDVNFQDQMGRCAIHYAADAGHLAAVKLLLKSGSKVDVSDLDNLTPLHLAANRGALPVVQALLEHGALVDKRSTDKLTPLHYASSRGHTDVVMTLIKFRASLDSLDSGDRTPLALAASRDLYHVVKVLVESGAKVNIEDVKGYTSLCEAVWHKNVPMTQLLLDYGAKLTPTPYLLHYAILHRHLEMVKVLLNAGAIVNIRDDRGSTPLIVAVKTAQPEIIKLLLNYGAYVDFCGGLSWKTPLITAIENKENPDLRVIPELIEGGANIDKSCWSLTPVATALLLEKIDVTVMLLAYGASLDIVEDGSSDPMNFARSINSVHSVRAMTYVGINRYDLRKCDDIIFNYDALQHAANSILSCSAGVHEWLLYLKFNPLRLTEISRIAVRLLKPQEMLMPKFVSSLGLPSVLVNYLMLSDIRIIPGINGPSVRLQ</sequence>
<evidence type="ECO:0000313" key="5">
    <source>
        <dbReference type="Proteomes" id="UP000494040"/>
    </source>
</evidence>
<organism evidence="4 5">
    <name type="scientific">Cimex lectularius</name>
    <name type="common">Bed bug</name>
    <name type="synonym">Acanthia lectularia</name>
    <dbReference type="NCBI Taxonomy" id="79782"/>
    <lineage>
        <taxon>Eukaryota</taxon>
        <taxon>Metazoa</taxon>
        <taxon>Ecdysozoa</taxon>
        <taxon>Arthropoda</taxon>
        <taxon>Hexapoda</taxon>
        <taxon>Insecta</taxon>
        <taxon>Pterygota</taxon>
        <taxon>Neoptera</taxon>
        <taxon>Paraneoptera</taxon>
        <taxon>Hemiptera</taxon>
        <taxon>Heteroptera</taxon>
        <taxon>Panheteroptera</taxon>
        <taxon>Cimicomorpha</taxon>
        <taxon>Cimicidae</taxon>
        <taxon>Cimex</taxon>
    </lineage>
</organism>
<dbReference type="EnsemblMetazoa" id="XM_014397889.2">
    <property type="protein sequence ID" value="XP_014253375.1"/>
    <property type="gene ID" value="LOC106668793"/>
</dbReference>
<dbReference type="SMART" id="SM00248">
    <property type="entry name" value="ANK"/>
    <property type="match status" value="10"/>
</dbReference>
<dbReference type="Proteomes" id="UP000494040">
    <property type="component" value="Unassembled WGS sequence"/>
</dbReference>